<dbReference type="EMBL" id="BEYU01000236">
    <property type="protein sequence ID" value="GBG34948.1"/>
    <property type="molecule type" value="Genomic_DNA"/>
</dbReference>
<feature type="region of interest" description="Disordered" evidence="4">
    <location>
        <begin position="433"/>
        <end position="587"/>
    </location>
</feature>
<comment type="similarity">
    <text evidence="2">Belongs to the PAF1 family.</text>
</comment>
<gene>
    <name evidence="5" type="ORF">FCC1311_111712</name>
</gene>
<feature type="compositionally biased region" description="Acidic residues" evidence="4">
    <location>
        <begin position="317"/>
        <end position="327"/>
    </location>
</feature>
<feature type="region of interest" description="Disordered" evidence="4">
    <location>
        <begin position="253"/>
        <end position="272"/>
    </location>
</feature>
<evidence type="ECO:0000313" key="6">
    <source>
        <dbReference type="Proteomes" id="UP000241890"/>
    </source>
</evidence>
<dbReference type="PANTHER" id="PTHR23188">
    <property type="entry name" value="RNA POLYMERASE II-ASSOCIATED FACTOR 1 HOMOLOG"/>
    <property type="match status" value="1"/>
</dbReference>
<dbReference type="AlphaFoldDB" id="A0A2R5GYQ5"/>
<evidence type="ECO:0000256" key="3">
    <source>
        <dbReference type="ARBA" id="ARBA00023242"/>
    </source>
</evidence>
<feature type="region of interest" description="Disordered" evidence="4">
    <location>
        <begin position="1"/>
        <end position="27"/>
    </location>
</feature>
<organism evidence="5 6">
    <name type="scientific">Hondaea fermentalgiana</name>
    <dbReference type="NCBI Taxonomy" id="2315210"/>
    <lineage>
        <taxon>Eukaryota</taxon>
        <taxon>Sar</taxon>
        <taxon>Stramenopiles</taxon>
        <taxon>Bigyra</taxon>
        <taxon>Labyrinthulomycetes</taxon>
        <taxon>Thraustochytrida</taxon>
        <taxon>Thraustochytriidae</taxon>
        <taxon>Hondaea</taxon>
    </lineage>
</organism>
<feature type="compositionally biased region" description="Basic and acidic residues" evidence="4">
    <location>
        <begin position="304"/>
        <end position="316"/>
    </location>
</feature>
<feature type="compositionally biased region" description="Low complexity" evidence="4">
    <location>
        <begin position="545"/>
        <end position="555"/>
    </location>
</feature>
<feature type="region of interest" description="Disordered" evidence="4">
    <location>
        <begin position="300"/>
        <end position="333"/>
    </location>
</feature>
<feature type="compositionally biased region" description="Gly residues" evidence="4">
    <location>
        <begin position="10"/>
        <end position="24"/>
    </location>
</feature>
<feature type="compositionally biased region" description="Low complexity" evidence="4">
    <location>
        <begin position="577"/>
        <end position="587"/>
    </location>
</feature>
<dbReference type="InterPro" id="IPR007133">
    <property type="entry name" value="RNA_pol_II-assoc_Paf1"/>
</dbReference>
<evidence type="ECO:0000256" key="1">
    <source>
        <dbReference type="ARBA" id="ARBA00004123"/>
    </source>
</evidence>
<feature type="compositionally biased region" description="Acidic residues" evidence="4">
    <location>
        <begin position="502"/>
        <end position="521"/>
    </location>
</feature>
<proteinExistence type="inferred from homology"/>
<dbReference type="InParanoid" id="A0A2R5GYQ5"/>
<evidence type="ECO:0000313" key="5">
    <source>
        <dbReference type="EMBL" id="GBG34948.1"/>
    </source>
</evidence>
<feature type="compositionally biased region" description="Low complexity" evidence="4">
    <location>
        <begin position="445"/>
        <end position="486"/>
    </location>
</feature>
<reference evidence="5 6" key="1">
    <citation type="submission" date="2017-12" db="EMBL/GenBank/DDBJ databases">
        <title>Sequencing, de novo assembly and annotation of complete genome of a new Thraustochytrid species, strain FCC1311.</title>
        <authorList>
            <person name="Sedici K."/>
            <person name="Godart F."/>
            <person name="Aiese Cigliano R."/>
            <person name="Sanseverino W."/>
            <person name="Barakat M."/>
            <person name="Ortet P."/>
            <person name="Marechal E."/>
            <person name="Cagnac O."/>
            <person name="Amato A."/>
        </authorList>
    </citation>
    <scope>NUCLEOTIDE SEQUENCE [LARGE SCALE GENOMIC DNA]</scope>
</reference>
<evidence type="ECO:0000256" key="4">
    <source>
        <dbReference type="SAM" id="MobiDB-lite"/>
    </source>
</evidence>
<keyword evidence="6" id="KW-1185">Reference proteome</keyword>
<evidence type="ECO:0000256" key="2">
    <source>
        <dbReference type="ARBA" id="ARBA00007560"/>
    </source>
</evidence>
<keyword evidence="3" id="KW-0539">Nucleus</keyword>
<comment type="caution">
    <text evidence="5">The sequence shown here is derived from an EMBL/GenBank/DDBJ whole genome shotgun (WGS) entry which is preliminary data.</text>
</comment>
<dbReference type="Proteomes" id="UP000241890">
    <property type="component" value="Unassembled WGS sequence"/>
</dbReference>
<sequence>MAGERSAGPAGRGGGGGGGGGKGQGNKERKFLVELKYRNELPPPPCDPKFLKIPSQVESMFKYHFSSMERSYRHKIYLKPTIGPAVNLMDPRTAELDGVKLSAADRRLLRRDTEDDFANANGAGGEGPLRRIGNDMSQRNTHKTMAVRANKHWLRKTEYIDNNQFQMSHRAMSMLQENNQRMSALMQRKKQVEGNRSLKPKTERIEDQFAKARTLPVHQSNPNLKPVRIFNIEPDMEFNLQRVYHISFSDESALEDRPGGAKAKAQGGQHLAQYSEGQRKMLSRALLEQLHDDEPEQISFLVPADRDNAGNKRSAPDDQDEDEEMDDLERPANRESNQFRWVRDYQYDYREGGVKFAFVWDKKATTAPASAAKPVYSKVRFVELEPTLISLTRNQTDRFDTKASRAKRLRVERRDFNSDEQAYRQEMLDDLERGQYDVEEEIMAQEEQAMEAAEADASASTPLAAASSSPGAASSAAKGAGTGADADASKRKKAKRVAFAEPSDDEADDAADDEGEAEMNEDNVQGTTREEAARSAGKEVSPAPTKASASKSSTKSTKKSADVSDDSDSSDSDSDSDSSSGSDSSSD</sequence>
<dbReference type="GO" id="GO:0016593">
    <property type="term" value="C:Cdc73/Paf1 complex"/>
    <property type="evidence" value="ECO:0007669"/>
    <property type="project" value="InterPro"/>
</dbReference>
<comment type="subcellular location">
    <subcellularLocation>
        <location evidence="1">Nucleus</location>
    </subcellularLocation>
</comment>
<accession>A0A2R5GYQ5</accession>
<dbReference type="PANTHER" id="PTHR23188:SF12">
    <property type="entry name" value="RNA POLYMERASE II-ASSOCIATED FACTOR 1 HOMOLOG"/>
    <property type="match status" value="1"/>
</dbReference>
<dbReference type="OrthoDB" id="10260285at2759"/>
<dbReference type="Pfam" id="PF03985">
    <property type="entry name" value="Paf1"/>
    <property type="match status" value="1"/>
</dbReference>
<dbReference type="GO" id="GO:0006368">
    <property type="term" value="P:transcription elongation by RNA polymerase II"/>
    <property type="evidence" value="ECO:0007669"/>
    <property type="project" value="InterPro"/>
</dbReference>
<feature type="compositionally biased region" description="Basic and acidic residues" evidence="4">
    <location>
        <begin position="528"/>
        <end position="537"/>
    </location>
</feature>
<feature type="compositionally biased region" description="Acidic residues" evidence="4">
    <location>
        <begin position="563"/>
        <end position="576"/>
    </location>
</feature>
<feature type="compositionally biased region" description="Low complexity" evidence="4">
    <location>
        <begin position="260"/>
        <end position="269"/>
    </location>
</feature>
<feature type="region of interest" description="Disordered" evidence="4">
    <location>
        <begin position="115"/>
        <end position="135"/>
    </location>
</feature>
<name>A0A2R5GYQ5_9STRA</name>
<dbReference type="GO" id="GO:0000993">
    <property type="term" value="F:RNA polymerase II complex binding"/>
    <property type="evidence" value="ECO:0007669"/>
    <property type="project" value="TreeGrafter"/>
</dbReference>
<dbReference type="GO" id="GO:0003682">
    <property type="term" value="F:chromatin binding"/>
    <property type="evidence" value="ECO:0007669"/>
    <property type="project" value="TreeGrafter"/>
</dbReference>
<protein>
    <submittedName>
        <fullName evidence="5">RNA polymerase II-associated factor 1-like</fullName>
    </submittedName>
</protein>